<dbReference type="AlphaFoldDB" id="X1PJL0"/>
<dbReference type="PROSITE" id="PS50994">
    <property type="entry name" value="INTEGRASE"/>
    <property type="match status" value="1"/>
</dbReference>
<protein>
    <recommendedName>
        <fullName evidence="1">Integrase catalytic domain-containing protein</fullName>
    </recommendedName>
</protein>
<feature type="non-terminal residue" evidence="2">
    <location>
        <position position="249"/>
    </location>
</feature>
<accession>X1PJL0</accession>
<dbReference type="EMBL" id="BARV01032899">
    <property type="protein sequence ID" value="GAI39240.1"/>
    <property type="molecule type" value="Genomic_DNA"/>
</dbReference>
<dbReference type="PANTHER" id="PTHR35004:SF7">
    <property type="entry name" value="INTEGRASE PROTEIN"/>
    <property type="match status" value="1"/>
</dbReference>
<dbReference type="GO" id="GO:0015074">
    <property type="term" value="P:DNA integration"/>
    <property type="evidence" value="ECO:0007669"/>
    <property type="project" value="InterPro"/>
</dbReference>
<feature type="non-terminal residue" evidence="2">
    <location>
        <position position="1"/>
    </location>
</feature>
<dbReference type="InterPro" id="IPR012337">
    <property type="entry name" value="RNaseH-like_sf"/>
</dbReference>
<feature type="domain" description="Integrase catalytic" evidence="1">
    <location>
        <begin position="1"/>
        <end position="117"/>
    </location>
</feature>
<name>X1PJL0_9ZZZZ</name>
<dbReference type="InterPro" id="IPR001584">
    <property type="entry name" value="Integrase_cat-core"/>
</dbReference>
<organism evidence="2">
    <name type="scientific">marine sediment metagenome</name>
    <dbReference type="NCBI Taxonomy" id="412755"/>
    <lineage>
        <taxon>unclassified sequences</taxon>
        <taxon>metagenomes</taxon>
        <taxon>ecological metagenomes</taxon>
    </lineage>
</organism>
<reference evidence="2" key="1">
    <citation type="journal article" date="2014" name="Front. Microbiol.">
        <title>High frequency of phylogenetically diverse reductive dehalogenase-homologous genes in deep subseafloor sedimentary metagenomes.</title>
        <authorList>
            <person name="Kawai M."/>
            <person name="Futagami T."/>
            <person name="Toyoda A."/>
            <person name="Takaki Y."/>
            <person name="Nishi S."/>
            <person name="Hori S."/>
            <person name="Arai W."/>
            <person name="Tsubouchi T."/>
            <person name="Morono Y."/>
            <person name="Uchiyama I."/>
            <person name="Ito T."/>
            <person name="Fujiyama A."/>
            <person name="Inagaki F."/>
            <person name="Takami H."/>
        </authorList>
    </citation>
    <scope>NUCLEOTIDE SEQUENCE</scope>
    <source>
        <strain evidence="2">Expedition CK06-06</strain>
    </source>
</reference>
<comment type="caution">
    <text evidence="2">The sequence shown here is derived from an EMBL/GenBank/DDBJ whole genome shotgun (WGS) entry which is preliminary data.</text>
</comment>
<dbReference type="InterPro" id="IPR036397">
    <property type="entry name" value="RNaseH_sf"/>
</dbReference>
<sequence>LNSFDYFKGVPEEIVIDQDNLMVVSENAGDIIYTDDFKYFIEEQKIRMYVCRASDPESKGKIENLIKYVKRNLLSIRNFKSASEANEGGFKWLKRRANGKISQATKKIPALLIEEERKHLRPIGNSIFRKNSLMGREKRIASEKAYISVEASSYQLPLEYRNRTVEIYVTKHKLFAFDLWTGKEIISYELSPIPGRILSKREHARETDKTAKELKALVLKMFESKNWKSFTARNFKTFSRYVRDQCLEA</sequence>
<evidence type="ECO:0000259" key="1">
    <source>
        <dbReference type="PROSITE" id="PS50994"/>
    </source>
</evidence>
<proteinExistence type="predicted"/>
<dbReference type="GO" id="GO:0003676">
    <property type="term" value="F:nucleic acid binding"/>
    <property type="evidence" value="ECO:0007669"/>
    <property type="project" value="InterPro"/>
</dbReference>
<gene>
    <name evidence="2" type="ORF">S06H3_51802</name>
</gene>
<dbReference type="SUPFAM" id="SSF53098">
    <property type="entry name" value="Ribonuclease H-like"/>
    <property type="match status" value="1"/>
</dbReference>
<dbReference type="Gene3D" id="3.30.420.10">
    <property type="entry name" value="Ribonuclease H-like superfamily/Ribonuclease H"/>
    <property type="match status" value="1"/>
</dbReference>
<evidence type="ECO:0000313" key="2">
    <source>
        <dbReference type="EMBL" id="GAI39240.1"/>
    </source>
</evidence>
<dbReference type="PANTHER" id="PTHR35004">
    <property type="entry name" value="TRANSPOSASE RV3428C-RELATED"/>
    <property type="match status" value="1"/>
</dbReference>